<proteinExistence type="predicted"/>
<evidence type="ECO:0000313" key="3">
    <source>
        <dbReference type="Proteomes" id="UP000004507"/>
    </source>
</evidence>
<evidence type="ECO:0000313" key="2">
    <source>
        <dbReference type="EMBL" id="EAQ06156.1"/>
    </source>
</evidence>
<keyword evidence="3" id="KW-1185">Reference proteome</keyword>
<sequence length="117" mass="12756">MAQANLPFEKRLKQITRKHDQLAKGAIKSVTSDGLIVMKPRAYRPKFPLRAMIAVVVLGFMFKGLLLASIGNVAYAERVASLAQGGVMDRAGAWVMQIDPATVLIGDFLAPYLGDLR</sequence>
<dbReference type="HOGENOM" id="CLU_153188_0_0_5"/>
<dbReference type="STRING" id="314232.SKA53_08621"/>
<name>A3V7E0_9RHOB</name>
<dbReference type="AlphaFoldDB" id="A3V7E0"/>
<keyword evidence="1" id="KW-1133">Transmembrane helix</keyword>
<keyword evidence="1" id="KW-0472">Membrane</keyword>
<keyword evidence="1" id="KW-0812">Transmembrane</keyword>
<dbReference type="Proteomes" id="UP000004507">
    <property type="component" value="Unassembled WGS sequence"/>
</dbReference>
<feature type="transmembrane region" description="Helical" evidence="1">
    <location>
        <begin position="47"/>
        <end position="71"/>
    </location>
</feature>
<gene>
    <name evidence="2" type="ORF">SKA53_08621</name>
</gene>
<dbReference type="OrthoDB" id="7866534at2"/>
<dbReference type="EMBL" id="AAMS01000006">
    <property type="protein sequence ID" value="EAQ06156.1"/>
    <property type="molecule type" value="Genomic_DNA"/>
</dbReference>
<protein>
    <submittedName>
        <fullName evidence="2">Uncharacterized protein</fullName>
    </submittedName>
</protein>
<dbReference type="eggNOG" id="ENOG50334GT">
    <property type="taxonomic scope" value="Bacteria"/>
</dbReference>
<comment type="caution">
    <text evidence="2">The sequence shown here is derived from an EMBL/GenBank/DDBJ whole genome shotgun (WGS) entry which is preliminary data.</text>
</comment>
<reference evidence="2 3" key="1">
    <citation type="submission" date="2006-01" db="EMBL/GenBank/DDBJ databases">
        <authorList>
            <person name="Hagstrom A."/>
            <person name="Ferriera S."/>
            <person name="Johnson J."/>
            <person name="Kravitz S."/>
            <person name="Halpern A."/>
            <person name="Remington K."/>
            <person name="Beeson K."/>
            <person name="Tran B."/>
            <person name="Rogers Y.-H."/>
            <person name="Friedman R."/>
            <person name="Venter J.C."/>
        </authorList>
    </citation>
    <scope>NUCLEOTIDE SEQUENCE [LARGE SCALE GENOMIC DNA]</scope>
    <source>
        <strain evidence="2 3">SKA53</strain>
    </source>
</reference>
<evidence type="ECO:0000256" key="1">
    <source>
        <dbReference type="SAM" id="Phobius"/>
    </source>
</evidence>
<accession>A3V7E0</accession>
<organism evidence="2 3">
    <name type="scientific">Yoonia vestfoldensis SKA53</name>
    <dbReference type="NCBI Taxonomy" id="314232"/>
    <lineage>
        <taxon>Bacteria</taxon>
        <taxon>Pseudomonadati</taxon>
        <taxon>Pseudomonadota</taxon>
        <taxon>Alphaproteobacteria</taxon>
        <taxon>Rhodobacterales</taxon>
        <taxon>Paracoccaceae</taxon>
        <taxon>Yoonia</taxon>
    </lineage>
</organism>